<feature type="region of interest" description="Disordered" evidence="1">
    <location>
        <begin position="194"/>
        <end position="223"/>
    </location>
</feature>
<dbReference type="EMBL" id="DS985220">
    <property type="protein sequence ID" value="EEY19986.1"/>
    <property type="molecule type" value="Genomic_DNA"/>
</dbReference>
<keyword evidence="3" id="KW-1185">Reference proteome</keyword>
<sequence length="536" mass="60503">MDGNEFVELWLQRVNDRSRNTTAILGKRHDRHRTQRGAVRHREHLAGGAACDTIGQDQKHSWVDDNPLAPNQHAPQAPIRDRVDTANGSLEDDSPRMPAFEKRARHKTRHDKYDLHASPPKIVSKSKAEKIKRPSRRRETNNRMLLASREVMEKFAPEAVHNSRVTLQPANTPGLFYNGRHATQKNLGHGSMEIASSHEHRPAKKRIPSRSRDRKHKKRGRELDEASDIFRRPVLQGDRQQVQGMSNIVKDQEISGYRLGEVIRDQPENRFLFPPENIREDRPSTGQNTSYYTWSTSDMSRGRRPDQQSHELGRVCQESLTPDHVQQALQESGVLEGTGVGKRGCQVQNPQQIGALRSGNLPREVEGHVAGHDTLNHSRPITAIIHYEDKGVMARESSLDREARMDHSVASEEMHEKAFKGEVSRDEIAKQIYLKSPAPKSPLPFSPAPPRPQRTISLEETPERCFQRVDEDHISRPLTAPVGSTPSDRVVRLPKECPAVQVTKSPADTQIQSQPDTGRTKTTRTRDVATKNGSAP</sequence>
<feature type="compositionally biased region" description="Basic residues" evidence="1">
    <location>
        <begin position="201"/>
        <end position="220"/>
    </location>
</feature>
<dbReference type="OrthoDB" id="2537141at2759"/>
<feature type="region of interest" description="Disordered" evidence="1">
    <location>
        <begin position="57"/>
        <end position="96"/>
    </location>
</feature>
<proteinExistence type="predicted"/>
<reference evidence="3" key="1">
    <citation type="journal article" date="2011" name="PLoS Pathog.">
        <title>Comparative genomics yields insights into niche adaptation of plant vascular wilt pathogens.</title>
        <authorList>
            <person name="Klosterman S.J."/>
            <person name="Subbarao K.V."/>
            <person name="Kang S."/>
            <person name="Veronese P."/>
            <person name="Gold S.E."/>
            <person name="Thomma B.P.H.J."/>
            <person name="Chen Z."/>
            <person name="Henrissat B."/>
            <person name="Lee Y.-H."/>
            <person name="Park J."/>
            <person name="Garcia-Pedrajas M.D."/>
            <person name="Barbara D.J."/>
            <person name="Anchieta A."/>
            <person name="de Jonge R."/>
            <person name="Santhanam P."/>
            <person name="Maruthachalam K."/>
            <person name="Atallah Z."/>
            <person name="Amyotte S.G."/>
            <person name="Paz Z."/>
            <person name="Inderbitzin P."/>
            <person name="Hayes R.J."/>
            <person name="Heiman D.I."/>
            <person name="Young S."/>
            <person name="Zeng Q."/>
            <person name="Engels R."/>
            <person name="Galagan J."/>
            <person name="Cuomo C.A."/>
            <person name="Dobinson K.F."/>
            <person name="Ma L.-J."/>
        </authorList>
    </citation>
    <scope>NUCLEOTIDE SEQUENCE [LARGE SCALE GENOMIC DNA]</scope>
    <source>
        <strain evidence="3">VaMs.102 / ATCC MYA-4576 / FGSC 10136</strain>
    </source>
</reference>
<gene>
    <name evidence="2" type="ORF">VDBG_06095</name>
</gene>
<dbReference type="KEGG" id="val:VDBG_06095"/>
<dbReference type="Proteomes" id="UP000008698">
    <property type="component" value="Unassembled WGS sequence"/>
</dbReference>
<feature type="region of interest" description="Disordered" evidence="1">
    <location>
        <begin position="499"/>
        <end position="536"/>
    </location>
</feature>
<feature type="compositionally biased region" description="Polar residues" evidence="1">
    <location>
        <begin position="284"/>
        <end position="299"/>
    </location>
</feature>
<feature type="region of interest" description="Disordered" evidence="1">
    <location>
        <begin position="268"/>
        <end position="310"/>
    </location>
</feature>
<dbReference type="GeneID" id="9534755"/>
<dbReference type="STRING" id="526221.C9SMH1"/>
<accession>C9SMH1</accession>
<dbReference type="RefSeq" id="XP_003003653.1">
    <property type="nucleotide sequence ID" value="XM_003003607.1"/>
</dbReference>
<protein>
    <submittedName>
        <fullName evidence="2">Predicted protein</fullName>
    </submittedName>
</protein>
<dbReference type="AlphaFoldDB" id="C9SMH1"/>
<dbReference type="HOGENOM" id="CLU_019949_0_0_1"/>
<evidence type="ECO:0000313" key="2">
    <source>
        <dbReference type="EMBL" id="EEY19986.1"/>
    </source>
</evidence>
<feature type="compositionally biased region" description="Polar residues" evidence="1">
    <location>
        <begin position="502"/>
        <end position="516"/>
    </location>
</feature>
<organism evidence="3">
    <name type="scientific">Verticillium alfalfae (strain VaMs.102 / ATCC MYA-4576 / FGSC 10136)</name>
    <name type="common">Verticillium wilt of alfalfa</name>
    <name type="synonym">Verticillium albo-atrum</name>
    <dbReference type="NCBI Taxonomy" id="526221"/>
    <lineage>
        <taxon>Eukaryota</taxon>
        <taxon>Fungi</taxon>
        <taxon>Dikarya</taxon>
        <taxon>Ascomycota</taxon>
        <taxon>Pezizomycotina</taxon>
        <taxon>Sordariomycetes</taxon>
        <taxon>Hypocreomycetidae</taxon>
        <taxon>Glomerellales</taxon>
        <taxon>Plectosphaerellaceae</taxon>
        <taxon>Verticillium</taxon>
    </lineage>
</organism>
<evidence type="ECO:0000313" key="3">
    <source>
        <dbReference type="Proteomes" id="UP000008698"/>
    </source>
</evidence>
<feature type="compositionally biased region" description="Pro residues" evidence="1">
    <location>
        <begin position="439"/>
        <end position="452"/>
    </location>
</feature>
<feature type="region of interest" description="Disordered" evidence="1">
    <location>
        <begin position="435"/>
        <end position="462"/>
    </location>
</feature>
<name>C9SMH1_VERA1</name>
<feature type="compositionally biased region" description="Basic and acidic residues" evidence="1">
    <location>
        <begin position="300"/>
        <end position="310"/>
    </location>
</feature>
<dbReference type="OMA" id="EMHEKAF"/>
<evidence type="ECO:0000256" key="1">
    <source>
        <dbReference type="SAM" id="MobiDB-lite"/>
    </source>
</evidence>